<organism evidence="2">
    <name type="scientific">Arundo donax</name>
    <name type="common">Giant reed</name>
    <name type="synonym">Donax arundinaceus</name>
    <dbReference type="NCBI Taxonomy" id="35708"/>
    <lineage>
        <taxon>Eukaryota</taxon>
        <taxon>Viridiplantae</taxon>
        <taxon>Streptophyta</taxon>
        <taxon>Embryophyta</taxon>
        <taxon>Tracheophyta</taxon>
        <taxon>Spermatophyta</taxon>
        <taxon>Magnoliopsida</taxon>
        <taxon>Liliopsida</taxon>
        <taxon>Poales</taxon>
        <taxon>Poaceae</taxon>
        <taxon>PACMAD clade</taxon>
        <taxon>Arundinoideae</taxon>
        <taxon>Arundineae</taxon>
        <taxon>Arundo</taxon>
    </lineage>
</organism>
<accession>A0A0A9EA13</accession>
<protein>
    <submittedName>
        <fullName evidence="2">Uncharacterized protein</fullName>
    </submittedName>
</protein>
<sequence length="20" mass="2247">MRRRPRPRASGARAPRGARA</sequence>
<evidence type="ECO:0000256" key="1">
    <source>
        <dbReference type="SAM" id="MobiDB-lite"/>
    </source>
</evidence>
<name>A0A0A9EA13_ARUDO</name>
<dbReference type="EMBL" id="GBRH01203155">
    <property type="protein sequence ID" value="JAD94740.1"/>
    <property type="molecule type" value="Transcribed_RNA"/>
</dbReference>
<dbReference type="AlphaFoldDB" id="A0A0A9EA13"/>
<reference evidence="2" key="2">
    <citation type="journal article" date="2015" name="Data Brief">
        <title>Shoot transcriptome of the giant reed, Arundo donax.</title>
        <authorList>
            <person name="Barrero R.A."/>
            <person name="Guerrero F.D."/>
            <person name="Moolhuijzen P."/>
            <person name="Goolsby J.A."/>
            <person name="Tidwell J."/>
            <person name="Bellgard S.E."/>
            <person name="Bellgard M.I."/>
        </authorList>
    </citation>
    <scope>NUCLEOTIDE SEQUENCE</scope>
    <source>
        <tissue evidence="2">Shoot tissue taken approximately 20 cm above the soil surface</tissue>
    </source>
</reference>
<feature type="region of interest" description="Disordered" evidence="1">
    <location>
        <begin position="1"/>
        <end position="20"/>
    </location>
</feature>
<evidence type="ECO:0000313" key="2">
    <source>
        <dbReference type="EMBL" id="JAD94740.1"/>
    </source>
</evidence>
<reference evidence="2" key="1">
    <citation type="submission" date="2014-09" db="EMBL/GenBank/DDBJ databases">
        <authorList>
            <person name="Magalhaes I.L.F."/>
            <person name="Oliveira U."/>
            <person name="Santos F.R."/>
            <person name="Vidigal T.H.D.A."/>
            <person name="Brescovit A.D."/>
            <person name="Santos A.J."/>
        </authorList>
    </citation>
    <scope>NUCLEOTIDE SEQUENCE</scope>
    <source>
        <tissue evidence="2">Shoot tissue taken approximately 20 cm above the soil surface</tissue>
    </source>
</reference>
<feature type="compositionally biased region" description="Low complexity" evidence="1">
    <location>
        <begin position="8"/>
        <end position="20"/>
    </location>
</feature>
<proteinExistence type="predicted"/>